<sequence length="154" mass="18688">MNQSRTSIFQYHPRMKLRNGKTFKDDERELEWESDINPITGGCECLDCMRIAGCVFHDTPEEDERKKKAETKARAEVLYEAEVYALEKAGRERPEKIGFLDFYLLHYRSYYEWNYDSRYREILRKINQIHMNRLMRKKPEDRGFICELCESKIW</sequence>
<accession>A0A6C0B4Y6</accession>
<organism evidence="1">
    <name type="scientific">viral metagenome</name>
    <dbReference type="NCBI Taxonomy" id="1070528"/>
    <lineage>
        <taxon>unclassified sequences</taxon>
        <taxon>metagenomes</taxon>
        <taxon>organismal metagenomes</taxon>
    </lineage>
</organism>
<dbReference type="AlphaFoldDB" id="A0A6C0B4Y6"/>
<evidence type="ECO:0000313" key="1">
    <source>
        <dbReference type="EMBL" id="QHS87092.1"/>
    </source>
</evidence>
<proteinExistence type="predicted"/>
<dbReference type="EMBL" id="MN739078">
    <property type="protein sequence ID" value="QHS87092.1"/>
    <property type="molecule type" value="Genomic_DNA"/>
</dbReference>
<reference evidence="1" key="1">
    <citation type="journal article" date="2020" name="Nature">
        <title>Giant virus diversity and host interactions through global metagenomics.</title>
        <authorList>
            <person name="Schulz F."/>
            <person name="Roux S."/>
            <person name="Paez-Espino D."/>
            <person name="Jungbluth S."/>
            <person name="Walsh D.A."/>
            <person name="Denef V.J."/>
            <person name="McMahon K.D."/>
            <person name="Konstantinidis K.T."/>
            <person name="Eloe-Fadrosh E.A."/>
            <person name="Kyrpides N.C."/>
            <person name="Woyke T."/>
        </authorList>
    </citation>
    <scope>NUCLEOTIDE SEQUENCE</scope>
    <source>
        <strain evidence="1">GVMAG-M-3300009684-20</strain>
    </source>
</reference>
<protein>
    <submittedName>
        <fullName evidence="1">Uncharacterized protein</fullName>
    </submittedName>
</protein>
<name>A0A6C0B4Y6_9ZZZZ</name>